<dbReference type="InterPro" id="IPR005299">
    <property type="entry name" value="MeTrfase_7"/>
</dbReference>
<proteinExistence type="predicted"/>
<accession>A0A0G4FQR7</accession>
<organism evidence="1">
    <name type="scientific">Chromera velia CCMP2878</name>
    <dbReference type="NCBI Taxonomy" id="1169474"/>
    <lineage>
        <taxon>Eukaryota</taxon>
        <taxon>Sar</taxon>
        <taxon>Alveolata</taxon>
        <taxon>Colpodellida</taxon>
        <taxon>Chromeraceae</taxon>
        <taxon>Chromera</taxon>
    </lineage>
</organism>
<dbReference type="Pfam" id="PF03492">
    <property type="entry name" value="Methyltransf_7"/>
    <property type="match status" value="1"/>
</dbReference>
<gene>
    <name evidence="1" type="ORF">Cvel_18130</name>
</gene>
<dbReference type="AlphaFoldDB" id="A0A0G4FQR7"/>
<dbReference type="SUPFAM" id="SSF53335">
    <property type="entry name" value="S-adenosyl-L-methionine-dependent methyltransferases"/>
    <property type="match status" value="1"/>
</dbReference>
<dbReference type="EMBL" id="CDMZ01000537">
    <property type="protein sequence ID" value="CEM16416.1"/>
    <property type="molecule type" value="Genomic_DNA"/>
</dbReference>
<reference evidence="1" key="1">
    <citation type="submission" date="2014-11" db="EMBL/GenBank/DDBJ databases">
        <authorList>
            <person name="Otto D Thomas"/>
            <person name="Naeem Raeece"/>
        </authorList>
    </citation>
    <scope>NUCLEOTIDE SEQUENCE</scope>
</reference>
<dbReference type="Gene3D" id="3.40.50.150">
    <property type="entry name" value="Vaccinia Virus protein VP39"/>
    <property type="match status" value="1"/>
</dbReference>
<sequence length="451" mass="49678">MKAMSDDYNKKSRVQSGAWGSIQNLFAEATNRLKKNGLSEGVYPASEGPLRIADYGCSTGGNSVAPLSFIVSQFMQKDVKTSGWQTAASKGFVIYLCDLHATDWRCTLSTVTREKILQEAHKAIQGEVPSSPPLFVLAAPGSFYTPVVPPCTVDLAYCLVALHWLSSRPCEEGASPGRGPYSGDMRNTRPEVFAETCRIAANDWVTFLRHREKEMAPNGSFLILNVACPQRSGRFPWSDVSVVIKQAMLELADHETEAGREMTYKVRGLLNAAAIDEDAVTILKCSGEAIHRWVLPCGWRSGTALRRPFLPDRVSGEAERGTEESEPHFDFDVNFLPKEDEKVNGLRLEQCEFVEIPCPHKEDLRAGRIDAEEFARRVTAASLAVVGRSLRAELEASGISDTVSDALFDAAIERAVPIVAREPDEYCLTMTFFNVLISKEGGECDEIMRGS</sequence>
<name>A0A0G4FQR7_9ALVE</name>
<protein>
    <submittedName>
        <fullName evidence="1">Uncharacterized protein</fullName>
    </submittedName>
</protein>
<dbReference type="InterPro" id="IPR029063">
    <property type="entry name" value="SAM-dependent_MTases_sf"/>
</dbReference>
<dbReference type="PANTHER" id="PTHR31009">
    <property type="entry name" value="S-ADENOSYL-L-METHIONINE:CARBOXYL METHYLTRANSFERASE FAMILY PROTEIN"/>
    <property type="match status" value="1"/>
</dbReference>
<dbReference type="GO" id="GO:0008168">
    <property type="term" value="F:methyltransferase activity"/>
    <property type="evidence" value="ECO:0007669"/>
    <property type="project" value="InterPro"/>
</dbReference>
<dbReference type="VEuPathDB" id="CryptoDB:Cvel_18130"/>
<evidence type="ECO:0000313" key="1">
    <source>
        <dbReference type="EMBL" id="CEM16416.1"/>
    </source>
</evidence>